<sequence length="353" mass="40291">MTPHETMLIEREDGTYKQLEVLDLYDLALLLSYERYTLEPRFRHTVLFDVASGADEFVDSELANLDPLWQNPTKRSKRIGFAFKVDSHDDDARDTPDNMLPRSILLPRVHVLSARQIETIFYQARAHDACYASIALLQFLFALYDDDQPVRIRLGAGTGFLTLLAAHSTAKYILQEPMQMTMSIVLSQERPMLEPRSMAFSAVTYMTGEGDSMPHCVMAFDPITQFCDPDQKSAVLDLASMQFGDSGRGRGALFVLEEMDDFMERMRGIAQSVTGPQMGGPYITNDAERWLEGVARRVKTRYHRRDIEHWCGHCGAPAQRLACRGCKHEWYCNRAHQVAAWPHHKHWCAGRTK</sequence>
<dbReference type="PROSITE" id="PS50865">
    <property type="entry name" value="ZF_MYND_2"/>
    <property type="match status" value="1"/>
</dbReference>
<keyword evidence="7" id="KW-1185">Reference proteome</keyword>
<dbReference type="OrthoDB" id="432970at2759"/>
<organism evidence="6 7">
    <name type="scientific">Exidia glandulosa HHB12029</name>
    <dbReference type="NCBI Taxonomy" id="1314781"/>
    <lineage>
        <taxon>Eukaryota</taxon>
        <taxon>Fungi</taxon>
        <taxon>Dikarya</taxon>
        <taxon>Basidiomycota</taxon>
        <taxon>Agaricomycotina</taxon>
        <taxon>Agaricomycetes</taxon>
        <taxon>Auriculariales</taxon>
        <taxon>Exidiaceae</taxon>
        <taxon>Exidia</taxon>
    </lineage>
</organism>
<keyword evidence="2 4" id="KW-0863">Zinc-finger</keyword>
<protein>
    <recommendedName>
        <fullName evidence="5">MYND-type domain-containing protein</fullName>
    </recommendedName>
</protein>
<reference evidence="6 7" key="1">
    <citation type="journal article" date="2016" name="Mol. Biol. Evol.">
        <title>Comparative Genomics of Early-Diverging Mushroom-Forming Fungi Provides Insights into the Origins of Lignocellulose Decay Capabilities.</title>
        <authorList>
            <person name="Nagy L.G."/>
            <person name="Riley R."/>
            <person name="Tritt A."/>
            <person name="Adam C."/>
            <person name="Daum C."/>
            <person name="Floudas D."/>
            <person name="Sun H."/>
            <person name="Yadav J.S."/>
            <person name="Pangilinan J."/>
            <person name="Larsson K.H."/>
            <person name="Matsuura K."/>
            <person name="Barry K."/>
            <person name="Labutti K."/>
            <person name="Kuo R."/>
            <person name="Ohm R.A."/>
            <person name="Bhattacharya S.S."/>
            <person name="Shirouzu T."/>
            <person name="Yoshinaga Y."/>
            <person name="Martin F.M."/>
            <person name="Grigoriev I.V."/>
            <person name="Hibbett D.S."/>
        </authorList>
    </citation>
    <scope>NUCLEOTIDE SEQUENCE [LARGE SCALE GENOMIC DNA]</scope>
    <source>
        <strain evidence="6 7">HHB12029</strain>
    </source>
</reference>
<feature type="domain" description="MYND-type" evidence="5">
    <location>
        <begin position="311"/>
        <end position="348"/>
    </location>
</feature>
<gene>
    <name evidence="6" type="ORF">EXIGLDRAFT_736515</name>
</gene>
<accession>A0A165JBU3</accession>
<dbReference type="EMBL" id="KV425969">
    <property type="protein sequence ID" value="KZV94623.1"/>
    <property type="molecule type" value="Genomic_DNA"/>
</dbReference>
<dbReference type="AlphaFoldDB" id="A0A165JBU3"/>
<name>A0A165JBU3_EXIGL</name>
<dbReference type="STRING" id="1314781.A0A165JBU3"/>
<dbReference type="Pfam" id="PF01753">
    <property type="entry name" value="zf-MYND"/>
    <property type="match status" value="1"/>
</dbReference>
<evidence type="ECO:0000313" key="7">
    <source>
        <dbReference type="Proteomes" id="UP000077266"/>
    </source>
</evidence>
<evidence type="ECO:0000259" key="5">
    <source>
        <dbReference type="PROSITE" id="PS50865"/>
    </source>
</evidence>
<evidence type="ECO:0000256" key="3">
    <source>
        <dbReference type="ARBA" id="ARBA00022833"/>
    </source>
</evidence>
<dbReference type="Proteomes" id="UP000077266">
    <property type="component" value="Unassembled WGS sequence"/>
</dbReference>
<evidence type="ECO:0000256" key="2">
    <source>
        <dbReference type="ARBA" id="ARBA00022771"/>
    </source>
</evidence>
<dbReference type="InParanoid" id="A0A165JBU3"/>
<keyword evidence="1" id="KW-0479">Metal-binding</keyword>
<evidence type="ECO:0000256" key="4">
    <source>
        <dbReference type="PROSITE-ProRule" id="PRU00134"/>
    </source>
</evidence>
<keyword evidence="3" id="KW-0862">Zinc</keyword>
<dbReference type="Gene3D" id="6.10.140.2220">
    <property type="match status" value="1"/>
</dbReference>
<dbReference type="SUPFAM" id="SSF144232">
    <property type="entry name" value="HIT/MYND zinc finger-like"/>
    <property type="match status" value="1"/>
</dbReference>
<evidence type="ECO:0000313" key="6">
    <source>
        <dbReference type="EMBL" id="KZV94623.1"/>
    </source>
</evidence>
<dbReference type="InterPro" id="IPR002893">
    <property type="entry name" value="Znf_MYND"/>
</dbReference>
<proteinExistence type="predicted"/>
<dbReference type="GO" id="GO:0008270">
    <property type="term" value="F:zinc ion binding"/>
    <property type="evidence" value="ECO:0007669"/>
    <property type="project" value="UniProtKB-KW"/>
</dbReference>
<evidence type="ECO:0000256" key="1">
    <source>
        <dbReference type="ARBA" id="ARBA00022723"/>
    </source>
</evidence>